<evidence type="ECO:0000313" key="2">
    <source>
        <dbReference type="Proteomes" id="UP001596114"/>
    </source>
</evidence>
<dbReference type="EMBL" id="JBHSNF010000001">
    <property type="protein sequence ID" value="MFC5525320.1"/>
    <property type="molecule type" value="Genomic_DNA"/>
</dbReference>
<reference evidence="2" key="1">
    <citation type="journal article" date="2019" name="Int. J. Syst. Evol. Microbiol.">
        <title>The Global Catalogue of Microorganisms (GCM) 10K type strain sequencing project: providing services to taxonomists for standard genome sequencing and annotation.</title>
        <authorList>
            <consortium name="The Broad Institute Genomics Platform"/>
            <consortium name="The Broad Institute Genome Sequencing Center for Infectious Disease"/>
            <person name="Wu L."/>
            <person name="Ma J."/>
        </authorList>
    </citation>
    <scope>NUCLEOTIDE SEQUENCE [LARGE SCALE GENOMIC DNA]</scope>
    <source>
        <strain evidence="2">CGMCC 1.16619</strain>
    </source>
</reference>
<proteinExistence type="predicted"/>
<dbReference type="RefSeq" id="WP_377318290.1">
    <property type="nucleotide sequence ID" value="NZ_JBHSNF010000001.1"/>
</dbReference>
<gene>
    <name evidence="1" type="ORF">ACFPPA_06150</name>
</gene>
<comment type="caution">
    <text evidence="1">The sequence shown here is derived from an EMBL/GenBank/DDBJ whole genome shotgun (WGS) entry which is preliminary data.</text>
</comment>
<name>A0ABW0QKW7_9GAMM</name>
<sequence>MILIVMAAGIIAYTTWWFHRTRTMVDRWAEHNGLKVLDYSIMPFPPYPPIMVTLTTSRNQLIVRMRVYDDSIHRIRSGWLRLGSFWWGLTNIDAVEVFWAGRDGLSDEHGF</sequence>
<keyword evidence="2" id="KW-1185">Reference proteome</keyword>
<evidence type="ECO:0000313" key="1">
    <source>
        <dbReference type="EMBL" id="MFC5525320.1"/>
    </source>
</evidence>
<accession>A0ABW0QKW7</accession>
<organism evidence="1 2">
    <name type="scientific">Rhodanobacter ginsengisoli</name>
    <dbReference type="NCBI Taxonomy" id="418646"/>
    <lineage>
        <taxon>Bacteria</taxon>
        <taxon>Pseudomonadati</taxon>
        <taxon>Pseudomonadota</taxon>
        <taxon>Gammaproteobacteria</taxon>
        <taxon>Lysobacterales</taxon>
        <taxon>Rhodanobacteraceae</taxon>
        <taxon>Rhodanobacter</taxon>
    </lineage>
</organism>
<dbReference type="Proteomes" id="UP001596114">
    <property type="component" value="Unassembled WGS sequence"/>
</dbReference>
<protein>
    <submittedName>
        <fullName evidence="1">Uncharacterized protein</fullName>
    </submittedName>
</protein>